<evidence type="ECO:0000313" key="9">
    <source>
        <dbReference type="EMBL" id="QGT50867.1"/>
    </source>
</evidence>
<dbReference type="PANTHER" id="PTHR33799:SF1">
    <property type="entry name" value="PTS SYSTEM MANNOSE-SPECIFIC EIIAB COMPONENT-RELATED"/>
    <property type="match status" value="1"/>
</dbReference>
<keyword evidence="3" id="KW-0963">Cytoplasm</keyword>
<dbReference type="InterPro" id="IPR004701">
    <property type="entry name" value="PTS_EIIA_man-typ"/>
</dbReference>
<gene>
    <name evidence="9" type="ORF">Elusimicrob2101_1300</name>
</gene>
<dbReference type="AlphaFoldDB" id="A0A650EM16"/>
<dbReference type="GO" id="GO:0005737">
    <property type="term" value="C:cytoplasm"/>
    <property type="evidence" value="ECO:0007669"/>
    <property type="project" value="UniProtKB-SubCell"/>
</dbReference>
<evidence type="ECO:0000256" key="4">
    <source>
        <dbReference type="ARBA" id="ARBA00022597"/>
    </source>
</evidence>
<keyword evidence="2" id="KW-0813">Transport</keyword>
<keyword evidence="6" id="KW-0598">Phosphotransferase system</keyword>
<dbReference type="EMBL" id="MN577572">
    <property type="protein sequence ID" value="QGT50867.1"/>
    <property type="molecule type" value="Genomic_DNA"/>
</dbReference>
<evidence type="ECO:0000259" key="8">
    <source>
        <dbReference type="PROSITE" id="PS51096"/>
    </source>
</evidence>
<evidence type="ECO:0000256" key="2">
    <source>
        <dbReference type="ARBA" id="ARBA00022448"/>
    </source>
</evidence>
<dbReference type="GO" id="GO:0016301">
    <property type="term" value="F:kinase activity"/>
    <property type="evidence" value="ECO:0007669"/>
    <property type="project" value="UniProtKB-KW"/>
</dbReference>
<accession>A0A650EM16</accession>
<keyword evidence="5" id="KW-0808">Transferase</keyword>
<keyword evidence="4 9" id="KW-0762">Sugar transport</keyword>
<proteinExistence type="predicted"/>
<comment type="subcellular location">
    <subcellularLocation>
        <location evidence="1">Cytoplasm</location>
    </subcellularLocation>
</comment>
<dbReference type="InterPro" id="IPR051471">
    <property type="entry name" value="Bacterial_PTS_sugar_comp"/>
</dbReference>
<dbReference type="PANTHER" id="PTHR33799">
    <property type="entry name" value="PTS PERMEASE-RELATED-RELATED"/>
    <property type="match status" value="1"/>
</dbReference>
<evidence type="ECO:0000256" key="1">
    <source>
        <dbReference type="ARBA" id="ARBA00004496"/>
    </source>
</evidence>
<name>A0A650EM16_9BACT</name>
<reference evidence="9" key="1">
    <citation type="journal article" date="2020" name="J. ISSAAS">
        <title>Lactobacilli and other gastrointestinal microbiota of Peromyscus leucopus, reservoir host for agents of Lyme disease and other zoonoses in North America.</title>
        <authorList>
            <person name="Milovic A."/>
            <person name="Bassam K."/>
            <person name="Shao H."/>
            <person name="Chatzistamou I."/>
            <person name="Tufts D.M."/>
            <person name="Diuk-Wasser M."/>
            <person name="Barbour A.G."/>
        </authorList>
    </citation>
    <scope>NUCLEOTIDE SEQUENCE</scope>
    <source>
        <strain evidence="9">LL30</strain>
    </source>
</reference>
<feature type="domain" description="PTS EIIA type-4" evidence="8">
    <location>
        <begin position="1"/>
        <end position="124"/>
    </location>
</feature>
<dbReference type="InterPro" id="IPR036662">
    <property type="entry name" value="PTS_EIIA_man-typ_sf"/>
</dbReference>
<dbReference type="CDD" id="cd00006">
    <property type="entry name" value="PTS_IIA_man"/>
    <property type="match status" value="1"/>
</dbReference>
<dbReference type="SUPFAM" id="SSF53062">
    <property type="entry name" value="PTS system fructose IIA component-like"/>
    <property type="match status" value="1"/>
</dbReference>
<evidence type="ECO:0000256" key="7">
    <source>
        <dbReference type="ARBA" id="ARBA00022777"/>
    </source>
</evidence>
<dbReference type="InterPro" id="IPR033887">
    <property type="entry name" value="PTS_IIA_man"/>
</dbReference>
<keyword evidence="7" id="KW-0418">Kinase</keyword>
<dbReference type="GO" id="GO:0016020">
    <property type="term" value="C:membrane"/>
    <property type="evidence" value="ECO:0007669"/>
    <property type="project" value="InterPro"/>
</dbReference>
<dbReference type="PROSITE" id="PS51096">
    <property type="entry name" value="PTS_EIIA_TYPE_4"/>
    <property type="match status" value="1"/>
</dbReference>
<evidence type="ECO:0000256" key="3">
    <source>
        <dbReference type="ARBA" id="ARBA00022490"/>
    </source>
</evidence>
<sequence>MVKIILVTHGQLAQQMLDTAAQIIGKPSDDGFAAFSVTAASSVEQEAAKLKETLAACEDGAIVLTDIFGGSATNISLTASKDLANCHVITGLNLSMLLTAINSRKKMTAKELAEKIEADGKRAVINATELLIKGF</sequence>
<organism evidence="9">
    <name type="scientific">uncultured Elusimicrobia bacterium</name>
    <dbReference type="NCBI Taxonomy" id="699876"/>
    <lineage>
        <taxon>Bacteria</taxon>
        <taxon>Pseudomonadati</taxon>
        <taxon>Elusimicrobiota</taxon>
        <taxon>Elusimicrobia</taxon>
        <taxon>environmental samples</taxon>
    </lineage>
</organism>
<dbReference type="GO" id="GO:0009401">
    <property type="term" value="P:phosphoenolpyruvate-dependent sugar phosphotransferase system"/>
    <property type="evidence" value="ECO:0007669"/>
    <property type="project" value="UniProtKB-KW"/>
</dbReference>
<evidence type="ECO:0000256" key="6">
    <source>
        <dbReference type="ARBA" id="ARBA00022683"/>
    </source>
</evidence>
<dbReference type="Pfam" id="PF03610">
    <property type="entry name" value="EIIA-man"/>
    <property type="match status" value="1"/>
</dbReference>
<dbReference type="Gene3D" id="3.40.50.510">
    <property type="entry name" value="Phosphotransferase system, mannose-type IIA component"/>
    <property type="match status" value="1"/>
</dbReference>
<protein>
    <submittedName>
        <fullName evidence="9">PTS sugar transporter subunit IIA</fullName>
    </submittedName>
</protein>
<evidence type="ECO:0000256" key="5">
    <source>
        <dbReference type="ARBA" id="ARBA00022679"/>
    </source>
</evidence>